<dbReference type="Proteomes" id="UP000824201">
    <property type="component" value="Unassembled WGS sequence"/>
</dbReference>
<evidence type="ECO:0000313" key="2">
    <source>
        <dbReference type="EMBL" id="HIR88884.1"/>
    </source>
</evidence>
<protein>
    <submittedName>
        <fullName evidence="2">DUF1700 domain-containing protein</fullName>
    </submittedName>
</protein>
<dbReference type="EMBL" id="DVHN01000101">
    <property type="protein sequence ID" value="HIR88884.1"/>
    <property type="molecule type" value="Genomic_DNA"/>
</dbReference>
<dbReference type="AlphaFoldDB" id="A0A9D1EEN5"/>
<gene>
    <name evidence="2" type="ORF">IAC96_08055</name>
</gene>
<comment type="caution">
    <text evidence="2">The sequence shown here is derived from an EMBL/GenBank/DDBJ whole genome shotgun (WGS) entry which is preliminary data.</text>
</comment>
<keyword evidence="1" id="KW-0812">Transmembrane</keyword>
<accession>A0A9D1EEN5</accession>
<name>A0A9D1EEN5_9FIRM</name>
<sequence>MDRYSYLNELNLLLLELPKKEREAALAYFEDYFKNHRNIEDEEIIQTIGTPLENANRIKQNFTSNGGKLHQESVVEQNSDSNMERSSYSWLWLVLSILTIPIWLPIGIVLLVMSIVILILLSVMMLVVGITTIALLAGGIVFVVSGIIKCFTIPAVGMAVTGIGLVIVGISILLINLCGIIFGKGLPALIKGISSLFKRKRRKR</sequence>
<organism evidence="2 3">
    <name type="scientific">Candidatus Fimimorpha faecalis</name>
    <dbReference type="NCBI Taxonomy" id="2840824"/>
    <lineage>
        <taxon>Bacteria</taxon>
        <taxon>Bacillati</taxon>
        <taxon>Bacillota</taxon>
        <taxon>Clostridia</taxon>
        <taxon>Eubacteriales</taxon>
        <taxon>Candidatus Fimimorpha</taxon>
    </lineage>
</organism>
<reference evidence="2" key="1">
    <citation type="submission" date="2020-10" db="EMBL/GenBank/DDBJ databases">
        <authorList>
            <person name="Gilroy R."/>
        </authorList>
    </citation>
    <scope>NUCLEOTIDE SEQUENCE</scope>
    <source>
        <strain evidence="2">ChiW13-3771</strain>
    </source>
</reference>
<proteinExistence type="predicted"/>
<reference evidence="2" key="2">
    <citation type="journal article" date="2021" name="PeerJ">
        <title>Extensive microbial diversity within the chicken gut microbiome revealed by metagenomics and culture.</title>
        <authorList>
            <person name="Gilroy R."/>
            <person name="Ravi A."/>
            <person name="Getino M."/>
            <person name="Pursley I."/>
            <person name="Horton D.L."/>
            <person name="Alikhan N.F."/>
            <person name="Baker D."/>
            <person name="Gharbi K."/>
            <person name="Hall N."/>
            <person name="Watson M."/>
            <person name="Adriaenssens E.M."/>
            <person name="Foster-Nyarko E."/>
            <person name="Jarju S."/>
            <person name="Secka A."/>
            <person name="Antonio M."/>
            <person name="Oren A."/>
            <person name="Chaudhuri R.R."/>
            <person name="La Ragione R."/>
            <person name="Hildebrand F."/>
            <person name="Pallen M.J."/>
        </authorList>
    </citation>
    <scope>NUCLEOTIDE SEQUENCE</scope>
    <source>
        <strain evidence="2">ChiW13-3771</strain>
    </source>
</reference>
<evidence type="ECO:0000313" key="3">
    <source>
        <dbReference type="Proteomes" id="UP000824201"/>
    </source>
</evidence>
<evidence type="ECO:0000256" key="1">
    <source>
        <dbReference type="SAM" id="Phobius"/>
    </source>
</evidence>
<feature type="transmembrane region" description="Helical" evidence="1">
    <location>
        <begin position="155"/>
        <end position="175"/>
    </location>
</feature>
<keyword evidence="1" id="KW-1133">Transmembrane helix</keyword>
<keyword evidence="1" id="KW-0472">Membrane</keyword>
<feature type="transmembrane region" description="Helical" evidence="1">
    <location>
        <begin position="90"/>
        <end position="120"/>
    </location>
</feature>
<feature type="transmembrane region" description="Helical" evidence="1">
    <location>
        <begin position="126"/>
        <end position="148"/>
    </location>
</feature>